<proteinExistence type="predicted"/>
<dbReference type="InterPro" id="IPR036388">
    <property type="entry name" value="WH-like_DNA-bd_sf"/>
</dbReference>
<gene>
    <name evidence="3" type="ORF">NX780_20525</name>
</gene>
<dbReference type="EMBL" id="JANUHA010000018">
    <property type="protein sequence ID" value="MCS0598732.1"/>
    <property type="molecule type" value="Genomic_DNA"/>
</dbReference>
<dbReference type="InterPro" id="IPR039422">
    <property type="entry name" value="MarR/SlyA-like"/>
</dbReference>
<dbReference type="PANTHER" id="PTHR33164:SF43">
    <property type="entry name" value="HTH-TYPE TRANSCRIPTIONAL REPRESSOR YETL"/>
    <property type="match status" value="1"/>
</dbReference>
<feature type="domain" description="HTH marR-type" evidence="2">
    <location>
        <begin position="23"/>
        <end position="158"/>
    </location>
</feature>
<reference evidence="3 4" key="1">
    <citation type="submission" date="2022-08" db="EMBL/GenBank/DDBJ databases">
        <title>Reclassification of Massilia species as members of the genera Telluria, Duganella, Pseudoduganella, Mokoshia gen. nov. and Zemynaea gen. nov. using orthogonal and non-orthogonal genome-based approaches.</title>
        <authorList>
            <person name="Bowman J.P."/>
        </authorList>
    </citation>
    <scope>NUCLEOTIDE SEQUENCE [LARGE SCALE GENOMIC DNA]</scope>
    <source>
        <strain evidence="3 4">JCM 31661</strain>
    </source>
</reference>
<evidence type="ECO:0000313" key="4">
    <source>
        <dbReference type="Proteomes" id="UP001206572"/>
    </source>
</evidence>
<dbReference type="Gene3D" id="1.10.10.10">
    <property type="entry name" value="Winged helix-like DNA-binding domain superfamily/Winged helix DNA-binding domain"/>
    <property type="match status" value="1"/>
</dbReference>
<accession>A0ABT2AR72</accession>
<dbReference type="Proteomes" id="UP001206572">
    <property type="component" value="Unassembled WGS sequence"/>
</dbReference>
<dbReference type="PANTHER" id="PTHR33164">
    <property type="entry name" value="TRANSCRIPTIONAL REGULATOR, MARR FAMILY"/>
    <property type="match status" value="1"/>
</dbReference>
<dbReference type="PROSITE" id="PS50995">
    <property type="entry name" value="HTH_MARR_2"/>
    <property type="match status" value="1"/>
</dbReference>
<sequence>MSDVNDMNDMNGSTQQAPFDSPTSEFCLRMARAWAALSRRLDSALGGHHGISFADYQLLLSLQRAPGGKLRRVDLAEKLGLTASGVTRSLLPLEKIGLVARQSDPRDARVGYAIITPTGSELVTNASVVVHNVSRMLLGAPSREQVESTSTLLAQLAGGQ</sequence>
<name>A0ABT2AR72_9BURK</name>
<protein>
    <submittedName>
        <fullName evidence="3">MarR family winged helix-turn-helix transcriptional regulator</fullName>
    </submittedName>
</protein>
<dbReference type="InterPro" id="IPR036390">
    <property type="entry name" value="WH_DNA-bd_sf"/>
</dbReference>
<evidence type="ECO:0000259" key="2">
    <source>
        <dbReference type="PROSITE" id="PS50995"/>
    </source>
</evidence>
<dbReference type="SMART" id="SM00347">
    <property type="entry name" value="HTH_MARR"/>
    <property type="match status" value="1"/>
</dbReference>
<dbReference type="RefSeq" id="WP_258829739.1">
    <property type="nucleotide sequence ID" value="NZ_JANUHA010000018.1"/>
</dbReference>
<dbReference type="Pfam" id="PF12802">
    <property type="entry name" value="MarR_2"/>
    <property type="match status" value="1"/>
</dbReference>
<evidence type="ECO:0000313" key="3">
    <source>
        <dbReference type="EMBL" id="MCS0598732.1"/>
    </source>
</evidence>
<keyword evidence="4" id="KW-1185">Reference proteome</keyword>
<comment type="caution">
    <text evidence="3">The sequence shown here is derived from an EMBL/GenBank/DDBJ whole genome shotgun (WGS) entry which is preliminary data.</text>
</comment>
<evidence type="ECO:0000256" key="1">
    <source>
        <dbReference type="SAM" id="MobiDB-lite"/>
    </source>
</evidence>
<dbReference type="SUPFAM" id="SSF46785">
    <property type="entry name" value="Winged helix' DNA-binding domain"/>
    <property type="match status" value="1"/>
</dbReference>
<feature type="compositionally biased region" description="Polar residues" evidence="1">
    <location>
        <begin position="8"/>
        <end position="21"/>
    </location>
</feature>
<dbReference type="PRINTS" id="PR00598">
    <property type="entry name" value="HTHMARR"/>
</dbReference>
<dbReference type="InterPro" id="IPR000835">
    <property type="entry name" value="HTH_MarR-typ"/>
</dbReference>
<organism evidence="3 4">
    <name type="scientific">Massilia agri</name>
    <dbReference type="NCBI Taxonomy" id="1886785"/>
    <lineage>
        <taxon>Bacteria</taxon>
        <taxon>Pseudomonadati</taxon>
        <taxon>Pseudomonadota</taxon>
        <taxon>Betaproteobacteria</taxon>
        <taxon>Burkholderiales</taxon>
        <taxon>Oxalobacteraceae</taxon>
        <taxon>Telluria group</taxon>
        <taxon>Massilia</taxon>
    </lineage>
</organism>
<feature type="region of interest" description="Disordered" evidence="1">
    <location>
        <begin position="1"/>
        <end position="21"/>
    </location>
</feature>